<accession>A0AAD4P274</accession>
<organism evidence="2 3">
    <name type="scientific">Perilla frutescens var. hirtella</name>
    <name type="common">Perilla citriodora</name>
    <name type="synonym">Perilla setoyensis</name>
    <dbReference type="NCBI Taxonomy" id="608512"/>
    <lineage>
        <taxon>Eukaryota</taxon>
        <taxon>Viridiplantae</taxon>
        <taxon>Streptophyta</taxon>
        <taxon>Embryophyta</taxon>
        <taxon>Tracheophyta</taxon>
        <taxon>Spermatophyta</taxon>
        <taxon>Magnoliopsida</taxon>
        <taxon>eudicotyledons</taxon>
        <taxon>Gunneridae</taxon>
        <taxon>Pentapetalae</taxon>
        <taxon>asterids</taxon>
        <taxon>lamiids</taxon>
        <taxon>Lamiales</taxon>
        <taxon>Lamiaceae</taxon>
        <taxon>Nepetoideae</taxon>
        <taxon>Elsholtzieae</taxon>
        <taxon>Perilla</taxon>
    </lineage>
</organism>
<feature type="region of interest" description="Disordered" evidence="1">
    <location>
        <begin position="296"/>
        <end position="330"/>
    </location>
</feature>
<feature type="compositionally biased region" description="Polar residues" evidence="1">
    <location>
        <begin position="398"/>
        <end position="417"/>
    </location>
</feature>
<dbReference type="GO" id="GO:0003676">
    <property type="term" value="F:nucleic acid binding"/>
    <property type="evidence" value="ECO:0007669"/>
    <property type="project" value="InterPro"/>
</dbReference>
<name>A0AAD4P274_PERFH</name>
<feature type="compositionally biased region" description="Low complexity" evidence="1">
    <location>
        <begin position="140"/>
        <end position="153"/>
    </location>
</feature>
<dbReference type="PANTHER" id="PTHR35046:SF9">
    <property type="entry name" value="RNA-DIRECTED DNA POLYMERASE"/>
    <property type="match status" value="1"/>
</dbReference>
<gene>
    <name evidence="2" type="ORF">C2S53_001721</name>
</gene>
<dbReference type="EMBL" id="SDAM02000943">
    <property type="protein sequence ID" value="KAH6823362.1"/>
    <property type="molecule type" value="Genomic_DNA"/>
</dbReference>
<feature type="compositionally biased region" description="Basic and acidic residues" evidence="1">
    <location>
        <begin position="69"/>
        <end position="82"/>
    </location>
</feature>
<feature type="region of interest" description="Disordered" evidence="1">
    <location>
        <begin position="227"/>
        <end position="263"/>
    </location>
</feature>
<feature type="region of interest" description="Disordered" evidence="1">
    <location>
        <begin position="69"/>
        <end position="93"/>
    </location>
</feature>
<feature type="region of interest" description="Disordered" evidence="1">
    <location>
        <begin position="1"/>
        <end position="45"/>
    </location>
</feature>
<protein>
    <submittedName>
        <fullName evidence="2">Uncharacterized protein</fullName>
    </submittedName>
</protein>
<keyword evidence="3" id="KW-1185">Reference proteome</keyword>
<dbReference type="AlphaFoldDB" id="A0AAD4P274"/>
<feature type="region of interest" description="Disordered" evidence="1">
    <location>
        <begin position="387"/>
        <end position="427"/>
    </location>
</feature>
<dbReference type="Proteomes" id="UP001190926">
    <property type="component" value="Unassembled WGS sequence"/>
</dbReference>
<evidence type="ECO:0000313" key="3">
    <source>
        <dbReference type="Proteomes" id="UP001190926"/>
    </source>
</evidence>
<dbReference type="SUPFAM" id="SSF57756">
    <property type="entry name" value="Retrovirus zinc finger-like domains"/>
    <property type="match status" value="1"/>
</dbReference>
<dbReference type="PANTHER" id="PTHR35046">
    <property type="entry name" value="ZINC KNUCKLE (CCHC-TYPE) FAMILY PROTEIN"/>
    <property type="match status" value="1"/>
</dbReference>
<evidence type="ECO:0000313" key="2">
    <source>
        <dbReference type="EMBL" id="KAH6823362.1"/>
    </source>
</evidence>
<reference evidence="2 3" key="1">
    <citation type="journal article" date="2021" name="Nat. Commun.">
        <title>Incipient diploidization of the medicinal plant Perilla within 10,000 years.</title>
        <authorList>
            <person name="Zhang Y."/>
            <person name="Shen Q."/>
            <person name="Leng L."/>
            <person name="Zhang D."/>
            <person name="Chen S."/>
            <person name="Shi Y."/>
            <person name="Ning Z."/>
            <person name="Chen S."/>
        </authorList>
    </citation>
    <scope>NUCLEOTIDE SEQUENCE [LARGE SCALE GENOMIC DNA]</scope>
    <source>
        <strain evidence="3">cv. PC099</strain>
    </source>
</reference>
<proteinExistence type="predicted"/>
<sequence>MGFAAALSTHSTNTDAKLHPRQPPSTILRPFQHHPSSSSRDSSSLQAVRVQFVHTCLTRHLSCTMKKGNKNELPKISEDDPKSPITPGEEASFSNIPTLDAKYHFDTLTFYVNRQNSQIVQGHPERPNESPGTLERQVEPQRAAAQPRAAARRPQPPPEPEDDDFGPEPRFEEDNSMVNNIKTTIPEFMGLHDPDVYLDWERKVDKIFECYEFLELKKVQLASLEFKGRRRHHSAATPRPSWNKDTSSTPPSDPTPPRAPNHARDIQCHKCQGWGHFQNQCLNRRVLIITDQNEIESASEDEQEQPIGVPKAEETSTVEPKEEEPETPRVSLVSIRIHDGVANTYTVTRNGKATTLKPLSPKAIAEYQQIMQEKFKEERERAAAAAHRLATTAGEVSADSTSSAAVLPSPSNNTSRQPPKGPNAAGNLSKIAQNRNLFISVKDVEKAIKTAFSDVESFLEELRGGVGDGEGTWDSLEDTKEAHDPCGGLDSPCGTIWTDFLWSCTGRAGWLGFCMGRAEFFRSSLLVLLLQSLHVCPSLL</sequence>
<evidence type="ECO:0000256" key="1">
    <source>
        <dbReference type="SAM" id="MobiDB-lite"/>
    </source>
</evidence>
<comment type="caution">
    <text evidence="2">The sequence shown here is derived from an EMBL/GenBank/DDBJ whole genome shotgun (WGS) entry which is preliminary data.</text>
</comment>
<feature type="region of interest" description="Disordered" evidence="1">
    <location>
        <begin position="120"/>
        <end position="175"/>
    </location>
</feature>
<dbReference type="GO" id="GO:0008270">
    <property type="term" value="F:zinc ion binding"/>
    <property type="evidence" value="ECO:0007669"/>
    <property type="project" value="InterPro"/>
</dbReference>
<dbReference type="InterPro" id="IPR036875">
    <property type="entry name" value="Znf_CCHC_sf"/>
</dbReference>